<dbReference type="InterPro" id="IPR001245">
    <property type="entry name" value="Ser-Thr/Tyr_kinase_cat_dom"/>
</dbReference>
<keyword evidence="5" id="KW-0472">Membrane</keyword>
<dbReference type="EMBL" id="CAADRA010005223">
    <property type="protein sequence ID" value="VFT87261.1"/>
    <property type="molecule type" value="Genomic_DNA"/>
</dbReference>
<reference evidence="8" key="2">
    <citation type="submission" date="2019-06" db="EMBL/GenBank/DDBJ databases">
        <title>Genomics analysis of Aphanomyces spp. identifies a new class of oomycete effector associated with host adaptation.</title>
        <authorList>
            <person name="Gaulin E."/>
        </authorList>
    </citation>
    <scope>NUCLEOTIDE SEQUENCE</scope>
    <source>
        <strain evidence="8">CBS 578.67</strain>
    </source>
</reference>
<proteinExistence type="predicted"/>
<evidence type="ECO:0000313" key="8">
    <source>
        <dbReference type="EMBL" id="KAF0699019.1"/>
    </source>
</evidence>
<gene>
    <name evidence="9" type="primary">Aste57867_10387</name>
    <name evidence="8" type="ORF">As57867_010347</name>
    <name evidence="9" type="ORF">ASTE57867_10387</name>
</gene>
<dbReference type="Pfam" id="PF00069">
    <property type="entry name" value="Pkinase"/>
    <property type="match status" value="1"/>
</dbReference>
<feature type="domain" description="Protein kinase" evidence="7">
    <location>
        <begin position="454"/>
        <end position="717"/>
    </location>
</feature>
<dbReference type="InterPro" id="IPR000719">
    <property type="entry name" value="Prot_kinase_dom"/>
</dbReference>
<feature type="binding site" evidence="4">
    <location>
        <position position="481"/>
    </location>
    <ligand>
        <name>ATP</name>
        <dbReference type="ChEBI" id="CHEBI:30616"/>
    </ligand>
</feature>
<dbReference type="SUPFAM" id="SSF56112">
    <property type="entry name" value="Protein kinase-like (PK-like)"/>
    <property type="match status" value="1"/>
</dbReference>
<keyword evidence="6" id="KW-0732">Signal</keyword>
<dbReference type="SMART" id="SM00220">
    <property type="entry name" value="S_TKc"/>
    <property type="match status" value="1"/>
</dbReference>
<sequence length="739" mass="81796">MRVSSVGVLVGLAGTLAENACPYADMPTTINRIFTYNDCPKTLCIVNRSCAVVGDKAGWYDALGNFSMVKSNAWDFDGIWIAGNPEPNWTMPVVDVSKLALPASVTLIKWSTLAFQGISSSGWSTNVSMLELRNISSIRSLVLPPTLTSLAILDATIPTSFSFEALPNLVNLTFRNNDVSEIPDLPDRIKYLTLRNTTLKKFPVLPRGLVSLIFENSALSSLNVLKNIPSGVTELSIRFNTYEELSNLNFTQMSRLSIDEMPKLTRLINVSFSDKISFLGMTKLNVSFWLLSNSTFNVLDNLPPIQPPKMMGYASDGLSITSNPDECGMNGGSIQPLWEKFRSFREIGTEKTKIYTVCVLKDHTKIPLQPTTTIPSFSPSDSSLGTGAIVGISLGGGFLCALGLFFVFRCRQTKPSDTTDPYTKMQSNSGDSTEDDTMLDMQDLKLCRLDKSSLQMQAILGSGAFGDVWLGLYDGEPVAVKTLRNGNVSVKQVQSFINEIKLMRTFESPYIVKLIGAVWTKPSNVRCVMEYMDCGDLRQYLERHSTEAYPWVEKIDHIQDILQGLVYLHSLDIIHRDIKARNVLLDSRNGVKLTDFGVSKEDVQATMTMGVGTFRWMAPEVIGEQGYNSSADIYSFGMLLVEFDSHEIPYKSLKNPKSGESVSDASIITKVCNGSLVPTFSNQCPPFIREIAMKCLAYNANERPSAMQLAHQIKEYTKSNIPSSKQSYEKSISDIGFLV</sequence>
<accession>A0A485KQV7</accession>
<dbReference type="PRINTS" id="PR00109">
    <property type="entry name" value="TYRKINASE"/>
</dbReference>
<dbReference type="PANTHER" id="PTHR44329:SF214">
    <property type="entry name" value="PROTEIN KINASE DOMAIN-CONTAINING PROTEIN"/>
    <property type="match status" value="1"/>
</dbReference>
<dbReference type="OrthoDB" id="4062651at2759"/>
<feature type="transmembrane region" description="Helical" evidence="5">
    <location>
        <begin position="384"/>
        <end position="408"/>
    </location>
</feature>
<dbReference type="PANTHER" id="PTHR44329">
    <property type="entry name" value="SERINE/THREONINE-PROTEIN KINASE TNNI3K-RELATED"/>
    <property type="match status" value="1"/>
</dbReference>
<keyword evidence="1" id="KW-0808">Transferase</keyword>
<dbReference type="CDD" id="cd13999">
    <property type="entry name" value="STKc_MAP3K-like"/>
    <property type="match status" value="1"/>
</dbReference>
<feature type="chain" id="PRO_5033437087" evidence="6">
    <location>
        <begin position="18"/>
        <end position="739"/>
    </location>
</feature>
<dbReference type="Gene3D" id="3.80.10.10">
    <property type="entry name" value="Ribonuclease Inhibitor"/>
    <property type="match status" value="1"/>
</dbReference>
<keyword evidence="1" id="KW-0723">Serine/threonine-protein kinase</keyword>
<keyword evidence="3 4" id="KW-0067">ATP-binding</keyword>
<dbReference type="GO" id="GO:0005524">
    <property type="term" value="F:ATP binding"/>
    <property type="evidence" value="ECO:0007669"/>
    <property type="project" value="UniProtKB-UniRule"/>
</dbReference>
<evidence type="ECO:0000256" key="5">
    <source>
        <dbReference type="SAM" id="Phobius"/>
    </source>
</evidence>
<name>A0A485KQV7_9STRA</name>
<keyword evidence="10" id="KW-1185">Reference proteome</keyword>
<organism evidence="9 10">
    <name type="scientific">Aphanomyces stellatus</name>
    <dbReference type="NCBI Taxonomy" id="120398"/>
    <lineage>
        <taxon>Eukaryota</taxon>
        <taxon>Sar</taxon>
        <taxon>Stramenopiles</taxon>
        <taxon>Oomycota</taxon>
        <taxon>Saprolegniomycetes</taxon>
        <taxon>Saprolegniales</taxon>
        <taxon>Verrucalvaceae</taxon>
        <taxon>Aphanomyces</taxon>
    </lineage>
</organism>
<evidence type="ECO:0000256" key="2">
    <source>
        <dbReference type="ARBA" id="ARBA00022741"/>
    </source>
</evidence>
<evidence type="ECO:0000256" key="6">
    <source>
        <dbReference type="SAM" id="SignalP"/>
    </source>
</evidence>
<dbReference type="Proteomes" id="UP000332933">
    <property type="component" value="Unassembled WGS sequence"/>
</dbReference>
<keyword evidence="5" id="KW-1133">Transmembrane helix</keyword>
<dbReference type="EMBL" id="VJMH01005202">
    <property type="protein sequence ID" value="KAF0699019.1"/>
    <property type="molecule type" value="Genomic_DNA"/>
</dbReference>
<keyword evidence="1" id="KW-0418">Kinase</keyword>
<evidence type="ECO:0000256" key="3">
    <source>
        <dbReference type="ARBA" id="ARBA00022840"/>
    </source>
</evidence>
<feature type="signal peptide" evidence="6">
    <location>
        <begin position="1"/>
        <end position="17"/>
    </location>
</feature>
<dbReference type="InterPro" id="IPR011009">
    <property type="entry name" value="Kinase-like_dom_sf"/>
</dbReference>
<dbReference type="Gene3D" id="1.10.510.10">
    <property type="entry name" value="Transferase(Phosphotransferase) domain 1"/>
    <property type="match status" value="1"/>
</dbReference>
<evidence type="ECO:0000256" key="4">
    <source>
        <dbReference type="PROSITE-ProRule" id="PRU10141"/>
    </source>
</evidence>
<dbReference type="GO" id="GO:0004674">
    <property type="term" value="F:protein serine/threonine kinase activity"/>
    <property type="evidence" value="ECO:0007669"/>
    <property type="project" value="UniProtKB-KW"/>
</dbReference>
<dbReference type="PROSITE" id="PS00108">
    <property type="entry name" value="PROTEIN_KINASE_ST"/>
    <property type="match status" value="1"/>
</dbReference>
<dbReference type="PROSITE" id="PS00107">
    <property type="entry name" value="PROTEIN_KINASE_ATP"/>
    <property type="match status" value="1"/>
</dbReference>
<dbReference type="InterPro" id="IPR017441">
    <property type="entry name" value="Protein_kinase_ATP_BS"/>
</dbReference>
<keyword evidence="2 4" id="KW-0547">Nucleotide-binding</keyword>
<evidence type="ECO:0000259" key="7">
    <source>
        <dbReference type="PROSITE" id="PS50011"/>
    </source>
</evidence>
<dbReference type="InterPro" id="IPR008271">
    <property type="entry name" value="Ser/Thr_kinase_AS"/>
</dbReference>
<evidence type="ECO:0000256" key="1">
    <source>
        <dbReference type="ARBA" id="ARBA00022527"/>
    </source>
</evidence>
<reference evidence="9 10" key="1">
    <citation type="submission" date="2019-03" db="EMBL/GenBank/DDBJ databases">
        <authorList>
            <person name="Gaulin E."/>
            <person name="Dumas B."/>
        </authorList>
    </citation>
    <scope>NUCLEOTIDE SEQUENCE [LARGE SCALE GENOMIC DNA]</scope>
    <source>
        <strain evidence="9">CBS 568.67</strain>
    </source>
</reference>
<dbReference type="InterPro" id="IPR032675">
    <property type="entry name" value="LRR_dom_sf"/>
</dbReference>
<dbReference type="AlphaFoldDB" id="A0A485KQV7"/>
<keyword evidence="5" id="KW-0812">Transmembrane</keyword>
<dbReference type="PROSITE" id="PS50011">
    <property type="entry name" value="PROTEIN_KINASE_DOM"/>
    <property type="match status" value="1"/>
</dbReference>
<evidence type="ECO:0000313" key="10">
    <source>
        <dbReference type="Proteomes" id="UP000332933"/>
    </source>
</evidence>
<dbReference type="InterPro" id="IPR051681">
    <property type="entry name" value="Ser/Thr_Kinases-Pseudokinases"/>
</dbReference>
<dbReference type="SUPFAM" id="SSF52058">
    <property type="entry name" value="L domain-like"/>
    <property type="match status" value="1"/>
</dbReference>
<protein>
    <submittedName>
        <fullName evidence="9">Aste57867_10387 protein</fullName>
    </submittedName>
</protein>
<evidence type="ECO:0000313" key="9">
    <source>
        <dbReference type="EMBL" id="VFT87261.1"/>
    </source>
</evidence>